<gene>
    <name evidence="2" type="ordered locus">Acry_2518</name>
</gene>
<organism evidence="2 3">
    <name type="scientific">Acidiphilium cryptum (strain JF-5)</name>
    <dbReference type="NCBI Taxonomy" id="349163"/>
    <lineage>
        <taxon>Bacteria</taxon>
        <taxon>Pseudomonadati</taxon>
        <taxon>Pseudomonadota</taxon>
        <taxon>Alphaproteobacteria</taxon>
        <taxon>Acetobacterales</taxon>
        <taxon>Acidocellaceae</taxon>
        <taxon>Acidiphilium</taxon>
    </lineage>
</organism>
<dbReference type="EMBL" id="CP000697">
    <property type="protein sequence ID" value="ABQ31709.1"/>
    <property type="molecule type" value="Genomic_DNA"/>
</dbReference>
<dbReference type="KEGG" id="acr:Acry_2518"/>
<name>A5G1H7_ACICJ</name>
<evidence type="ECO:0000313" key="2">
    <source>
        <dbReference type="EMBL" id="ABQ31709.1"/>
    </source>
</evidence>
<dbReference type="Proteomes" id="UP000000245">
    <property type="component" value="Chromosome"/>
</dbReference>
<sequence length="216" mass="22874">MQAAAVAFPTSRRDGGAVWARPGGWQHAARFPTDRVRHPWHLRHYASFRPGLWAAAVTGRRVAHGFGPEIRRAGAHLPAHRVPAARSRHAAARDVPLIHTALRAGVPAMAASRRVVAPHVASGRSGPHAWNGAHVSSASSARPVAPVVPGRAVGAEATGLAAAAVRPETRFAAPERMDLGRWLGGLFGDEARRPPSGVTGYDTRMSPVFPGRKPGF</sequence>
<feature type="region of interest" description="Disordered" evidence="1">
    <location>
        <begin position="123"/>
        <end position="144"/>
    </location>
</feature>
<dbReference type="STRING" id="349163.Acry_2518"/>
<accession>A5G1H7</accession>
<protein>
    <submittedName>
        <fullName evidence="2">Uncharacterized protein</fullName>
    </submittedName>
</protein>
<feature type="compositionally biased region" description="Low complexity" evidence="1">
    <location>
        <begin position="135"/>
        <end position="144"/>
    </location>
</feature>
<dbReference type="HOGENOM" id="CLU_1275412_0_0_5"/>
<reference evidence="2 3" key="1">
    <citation type="submission" date="2007-05" db="EMBL/GenBank/DDBJ databases">
        <title>Complete sequence of chromosome of Acidiphilium cryptum JF-5.</title>
        <authorList>
            <consortium name="US DOE Joint Genome Institute"/>
            <person name="Copeland A."/>
            <person name="Lucas S."/>
            <person name="Lapidus A."/>
            <person name="Barry K."/>
            <person name="Detter J.C."/>
            <person name="Glavina del Rio T."/>
            <person name="Hammon N."/>
            <person name="Israni S."/>
            <person name="Dalin E."/>
            <person name="Tice H."/>
            <person name="Pitluck S."/>
            <person name="Sims D."/>
            <person name="Brettin T."/>
            <person name="Bruce D."/>
            <person name="Han C."/>
            <person name="Schmutz J."/>
            <person name="Larimer F."/>
            <person name="Land M."/>
            <person name="Hauser L."/>
            <person name="Kyrpides N."/>
            <person name="Kim E."/>
            <person name="Magnuson T."/>
            <person name="Richardson P."/>
        </authorList>
    </citation>
    <scope>NUCLEOTIDE SEQUENCE [LARGE SCALE GENOMIC DNA]</scope>
    <source>
        <strain evidence="2 3">JF-5</strain>
    </source>
</reference>
<feature type="region of interest" description="Disordered" evidence="1">
    <location>
        <begin position="193"/>
        <end position="216"/>
    </location>
</feature>
<evidence type="ECO:0000313" key="3">
    <source>
        <dbReference type="Proteomes" id="UP000000245"/>
    </source>
</evidence>
<dbReference type="AlphaFoldDB" id="A5G1H7"/>
<evidence type="ECO:0000256" key="1">
    <source>
        <dbReference type="SAM" id="MobiDB-lite"/>
    </source>
</evidence>
<keyword evidence="3" id="KW-1185">Reference proteome</keyword>
<proteinExistence type="predicted"/>